<name>A0A0F9URU1_9ZZZZ</name>
<accession>A0A0F9URU1</accession>
<gene>
    <name evidence="1" type="ORF">LCGC14_0497540</name>
</gene>
<organism evidence="1">
    <name type="scientific">marine sediment metagenome</name>
    <dbReference type="NCBI Taxonomy" id="412755"/>
    <lineage>
        <taxon>unclassified sequences</taxon>
        <taxon>metagenomes</taxon>
        <taxon>ecological metagenomes</taxon>
    </lineage>
</organism>
<dbReference type="EMBL" id="LAZR01000576">
    <property type="protein sequence ID" value="KKN63876.1"/>
    <property type="molecule type" value="Genomic_DNA"/>
</dbReference>
<evidence type="ECO:0000313" key="1">
    <source>
        <dbReference type="EMBL" id="KKN63876.1"/>
    </source>
</evidence>
<reference evidence="1" key="1">
    <citation type="journal article" date="2015" name="Nature">
        <title>Complex archaea that bridge the gap between prokaryotes and eukaryotes.</title>
        <authorList>
            <person name="Spang A."/>
            <person name="Saw J.H."/>
            <person name="Jorgensen S.L."/>
            <person name="Zaremba-Niedzwiedzka K."/>
            <person name="Martijn J."/>
            <person name="Lind A.E."/>
            <person name="van Eijk R."/>
            <person name="Schleper C."/>
            <person name="Guy L."/>
            <person name="Ettema T.J."/>
        </authorList>
    </citation>
    <scope>NUCLEOTIDE SEQUENCE</scope>
</reference>
<protein>
    <submittedName>
        <fullName evidence="1">Uncharacterized protein</fullName>
    </submittedName>
</protein>
<proteinExistence type="predicted"/>
<comment type="caution">
    <text evidence="1">The sequence shown here is derived from an EMBL/GenBank/DDBJ whole genome shotgun (WGS) entry which is preliminary data.</text>
</comment>
<dbReference type="AlphaFoldDB" id="A0A0F9URU1"/>
<sequence length="180" mass="18917">MVKETRYQEHPVRYEVGLFLGSQQLDVEGINLMTLAAALTSGSLSTTGWVPLKLSPLVVAAAETIPLGAIAAILDVEVNDAGGAGTDTYLDLASPEHGVAGKLAGKTETVYCGDINDAIDSRLVIVEMSDDFSIVYKATASGGATLDYTLKLIGWIVGGTRIVKVTWPSVELYCKVVIGA</sequence>